<evidence type="ECO:0000256" key="8">
    <source>
        <dbReference type="ARBA" id="ARBA00025330"/>
    </source>
</evidence>
<evidence type="ECO:0000313" key="11">
    <source>
        <dbReference type="EMBL" id="AXR79582.1"/>
    </source>
</evidence>
<dbReference type="GO" id="GO:0005737">
    <property type="term" value="C:cytoplasm"/>
    <property type="evidence" value="ECO:0007669"/>
    <property type="project" value="UniProtKB-SubCell"/>
</dbReference>
<dbReference type="InterPro" id="IPR029063">
    <property type="entry name" value="SAM-dependent_MTases_sf"/>
</dbReference>
<comment type="similarity">
    <text evidence="2">Belongs to the methyltransferase superfamily. L-isoaspartyl/D-aspartyl protein methyltransferase family.</text>
</comment>
<dbReference type="EMBL" id="CP024047">
    <property type="protein sequence ID" value="AXR79582.1"/>
    <property type="molecule type" value="Genomic_DNA"/>
</dbReference>
<dbReference type="Pfam" id="PF01135">
    <property type="entry name" value="PCMT"/>
    <property type="match status" value="1"/>
</dbReference>
<dbReference type="SUPFAM" id="SSF53335">
    <property type="entry name" value="S-adenosyl-L-methionine-dependent methyltransferases"/>
    <property type="match status" value="1"/>
</dbReference>
<sequence>MAESARRAADGTHRRVDDSGKRGVLTVRRDSSSMDPAVLREDMVDGLETPPKEVLDDEAVSVAMRDVPRHAFVPDPKTAYADREHEVRGTRVLAPSTVARLLEALSLEAGDKVLIVGVGVGYTAAVVAELVGDTNVHAIDIARPLVFEARENLDSAGYEGVLVDRRDGADGLPEYAPFDRILVEAGVVEPPRPLLEQLADDGRIVYPRGAQVQRLEALSKDGNREHFGVVSFDPLLLEGEQPGTVERNRMAREDREHAERRAHSRRGWEQNWIEWDDSIGHRSD</sequence>
<gene>
    <name evidence="11" type="ORF">AArc1_3279</name>
</gene>
<name>A0A346PJ87_9EURY</name>
<dbReference type="EC" id="2.1.1.77" evidence="3"/>
<organism evidence="11 12">
    <name type="scientific">Natrarchaeobaculum sulfurireducens</name>
    <dbReference type="NCBI Taxonomy" id="2044521"/>
    <lineage>
        <taxon>Archaea</taxon>
        <taxon>Methanobacteriati</taxon>
        <taxon>Methanobacteriota</taxon>
        <taxon>Stenosarchaea group</taxon>
        <taxon>Halobacteria</taxon>
        <taxon>Halobacteriales</taxon>
        <taxon>Natrialbaceae</taxon>
        <taxon>Natrarchaeobaculum</taxon>
    </lineage>
</organism>
<dbReference type="GO" id="GO:0004719">
    <property type="term" value="F:protein-L-isoaspartate (D-aspartate) O-methyltransferase activity"/>
    <property type="evidence" value="ECO:0007669"/>
    <property type="project" value="UniProtKB-EC"/>
</dbReference>
<keyword evidence="7" id="KW-0949">S-adenosyl-L-methionine</keyword>
<evidence type="ECO:0000256" key="3">
    <source>
        <dbReference type="ARBA" id="ARBA00011890"/>
    </source>
</evidence>
<keyword evidence="5 11" id="KW-0489">Methyltransferase</keyword>
<dbReference type="Gene3D" id="3.40.50.150">
    <property type="entry name" value="Vaccinia Virus protein VP39"/>
    <property type="match status" value="1"/>
</dbReference>
<comment type="subcellular location">
    <subcellularLocation>
        <location evidence="1">Cytoplasm</location>
    </subcellularLocation>
</comment>
<dbReference type="InterPro" id="IPR000682">
    <property type="entry name" value="PCMT"/>
</dbReference>
<keyword evidence="6 11" id="KW-0808">Transferase</keyword>
<protein>
    <recommendedName>
        <fullName evidence="3">protein-L-isoaspartate(D-aspartate) O-methyltransferase</fullName>
        <ecNumber evidence="3">2.1.1.77</ecNumber>
    </recommendedName>
</protein>
<dbReference type="AlphaFoldDB" id="A0A346PJ87"/>
<evidence type="ECO:0000256" key="7">
    <source>
        <dbReference type="ARBA" id="ARBA00022691"/>
    </source>
</evidence>
<comment type="catalytic activity">
    <reaction evidence="9">
        <text>[protein]-L-isoaspartate + S-adenosyl-L-methionine = [protein]-L-isoaspartate alpha-methyl ester + S-adenosyl-L-homocysteine</text>
        <dbReference type="Rhea" id="RHEA:12705"/>
        <dbReference type="Rhea" id="RHEA-COMP:12143"/>
        <dbReference type="Rhea" id="RHEA-COMP:12144"/>
        <dbReference type="ChEBI" id="CHEBI:57856"/>
        <dbReference type="ChEBI" id="CHEBI:59789"/>
        <dbReference type="ChEBI" id="CHEBI:90596"/>
        <dbReference type="ChEBI" id="CHEBI:90598"/>
        <dbReference type="EC" id="2.1.1.77"/>
    </reaction>
</comment>
<evidence type="ECO:0000313" key="12">
    <source>
        <dbReference type="Proteomes" id="UP000258707"/>
    </source>
</evidence>
<evidence type="ECO:0000256" key="2">
    <source>
        <dbReference type="ARBA" id="ARBA00005369"/>
    </source>
</evidence>
<evidence type="ECO:0000256" key="6">
    <source>
        <dbReference type="ARBA" id="ARBA00022679"/>
    </source>
</evidence>
<comment type="function">
    <text evidence="8">Catalyzes the methyl esterification of L-isoaspartyl residues in peptides and proteins that result from spontaneous decomposition of normal L-aspartyl and L-asparaginyl residues. It plays a role in the repair and/or degradation of damaged proteins.</text>
</comment>
<evidence type="ECO:0000256" key="4">
    <source>
        <dbReference type="ARBA" id="ARBA00022490"/>
    </source>
</evidence>
<dbReference type="PANTHER" id="PTHR11579">
    <property type="entry name" value="PROTEIN-L-ISOASPARTATE O-METHYLTRANSFERASE"/>
    <property type="match status" value="1"/>
</dbReference>
<evidence type="ECO:0000256" key="9">
    <source>
        <dbReference type="ARBA" id="ARBA00029295"/>
    </source>
</evidence>
<evidence type="ECO:0000256" key="5">
    <source>
        <dbReference type="ARBA" id="ARBA00022603"/>
    </source>
</evidence>
<reference evidence="12" key="1">
    <citation type="submission" date="2017-10" db="EMBL/GenBank/DDBJ databases">
        <title>Phenotypic and genomic properties of facultatively anaerobic sulfur-reducing natronoarchaea from hypersaline soda lakes.</title>
        <authorList>
            <person name="Sorokin D.Y."/>
            <person name="Kublanov I.V."/>
            <person name="Roman P."/>
            <person name="Sinninghe Damste J.S."/>
            <person name="Golyshin P.N."/>
            <person name="Rojo D."/>
            <person name="Ciordia S."/>
            <person name="Mena Md.C."/>
            <person name="Ferrer M."/>
            <person name="Messina E."/>
            <person name="Smedile F."/>
            <person name="La Spada G."/>
            <person name="La Cono V."/>
            <person name="Yakimov M.M."/>
        </authorList>
    </citation>
    <scope>NUCLEOTIDE SEQUENCE [LARGE SCALE GENOMIC DNA]</scope>
    <source>
        <strain evidence="12">AArc1</strain>
    </source>
</reference>
<dbReference type="KEGG" id="nan:AArc1_3279"/>
<dbReference type="GO" id="GO:0032259">
    <property type="term" value="P:methylation"/>
    <property type="evidence" value="ECO:0007669"/>
    <property type="project" value="UniProtKB-KW"/>
</dbReference>
<dbReference type="Proteomes" id="UP000258707">
    <property type="component" value="Chromosome"/>
</dbReference>
<dbReference type="CDD" id="cd02440">
    <property type="entry name" value="AdoMet_MTases"/>
    <property type="match status" value="1"/>
</dbReference>
<keyword evidence="4" id="KW-0963">Cytoplasm</keyword>
<feature type="region of interest" description="Disordered" evidence="10">
    <location>
        <begin position="1"/>
        <end position="32"/>
    </location>
</feature>
<accession>A0A346PJ87</accession>
<evidence type="ECO:0000256" key="1">
    <source>
        <dbReference type="ARBA" id="ARBA00004496"/>
    </source>
</evidence>
<evidence type="ECO:0000256" key="10">
    <source>
        <dbReference type="SAM" id="MobiDB-lite"/>
    </source>
</evidence>
<proteinExistence type="inferred from homology"/>
<dbReference type="PANTHER" id="PTHR11579:SF0">
    <property type="entry name" value="PROTEIN-L-ISOASPARTATE(D-ASPARTATE) O-METHYLTRANSFERASE"/>
    <property type="match status" value="1"/>
</dbReference>